<gene>
    <name evidence="1" type="ORF">AWC17_17795</name>
</gene>
<organism evidence="1 2">
    <name type="scientific">Mycobacterium nebraskense</name>
    <dbReference type="NCBI Taxonomy" id="244292"/>
    <lineage>
        <taxon>Bacteria</taxon>
        <taxon>Bacillati</taxon>
        <taxon>Actinomycetota</taxon>
        <taxon>Actinomycetes</taxon>
        <taxon>Mycobacteriales</taxon>
        <taxon>Mycobacteriaceae</taxon>
        <taxon>Mycobacterium</taxon>
    </lineage>
</organism>
<accession>A0A1X1YW05</accession>
<dbReference type="STRING" id="244292.ABW17_14930"/>
<evidence type="ECO:0000313" key="2">
    <source>
        <dbReference type="Proteomes" id="UP000193781"/>
    </source>
</evidence>
<name>A0A1X1YW05_9MYCO</name>
<keyword evidence="2" id="KW-1185">Reference proteome</keyword>
<protein>
    <submittedName>
        <fullName evidence="1">Uncharacterized protein</fullName>
    </submittedName>
</protein>
<sequence>MVLLLTFVATTAAALMRVRRARQIEAALPPTNGLSDLLPPGMGASLWRCQALIAEAVVVRQRLSGEIDVETYQVRMTELARQASSERRPQRNT</sequence>
<proteinExistence type="predicted"/>
<dbReference type="Proteomes" id="UP000193781">
    <property type="component" value="Unassembled WGS sequence"/>
</dbReference>
<dbReference type="EMBL" id="LQPH01000173">
    <property type="protein sequence ID" value="ORW15287.1"/>
    <property type="molecule type" value="Genomic_DNA"/>
</dbReference>
<dbReference type="AlphaFoldDB" id="A0A1X1YW05"/>
<reference evidence="1 2" key="1">
    <citation type="submission" date="2016-01" db="EMBL/GenBank/DDBJ databases">
        <title>The new phylogeny of the genus Mycobacterium.</title>
        <authorList>
            <person name="Tarcisio F."/>
            <person name="Conor M."/>
            <person name="Antonella G."/>
            <person name="Elisabetta G."/>
            <person name="Giulia F.S."/>
            <person name="Sara T."/>
            <person name="Anna F."/>
            <person name="Clotilde B."/>
            <person name="Roberto B."/>
            <person name="Veronica D.S."/>
            <person name="Fabio R."/>
            <person name="Monica P."/>
            <person name="Olivier J."/>
            <person name="Enrico T."/>
            <person name="Nicola S."/>
        </authorList>
    </citation>
    <scope>NUCLEOTIDE SEQUENCE [LARGE SCALE GENOMIC DNA]</scope>
    <source>
        <strain evidence="1 2">DSM 44803</strain>
    </source>
</reference>
<evidence type="ECO:0000313" key="1">
    <source>
        <dbReference type="EMBL" id="ORW15287.1"/>
    </source>
</evidence>
<comment type="caution">
    <text evidence="1">The sequence shown here is derived from an EMBL/GenBank/DDBJ whole genome shotgun (WGS) entry which is preliminary data.</text>
</comment>